<feature type="region of interest" description="Disordered" evidence="1">
    <location>
        <begin position="766"/>
        <end position="825"/>
    </location>
</feature>
<feature type="region of interest" description="Disordered" evidence="1">
    <location>
        <begin position="597"/>
        <end position="635"/>
    </location>
</feature>
<feature type="region of interest" description="Disordered" evidence="1">
    <location>
        <begin position="1128"/>
        <end position="1151"/>
    </location>
</feature>
<feature type="region of interest" description="Disordered" evidence="1">
    <location>
        <begin position="70"/>
        <end position="97"/>
    </location>
</feature>
<feature type="compositionally biased region" description="Low complexity" evidence="1">
    <location>
        <begin position="767"/>
        <end position="786"/>
    </location>
</feature>
<dbReference type="Proteomes" id="UP000887562">
    <property type="component" value="Unplaced"/>
</dbReference>
<reference evidence="4" key="1">
    <citation type="submission" date="2022-11" db="UniProtKB">
        <authorList>
            <consortium name="WormBaseParasite"/>
        </authorList>
    </citation>
    <scope>IDENTIFICATION</scope>
</reference>
<dbReference type="Gene3D" id="2.30.29.30">
    <property type="entry name" value="Pleckstrin-homology domain (PH domain)/Phosphotyrosine-binding domain (PTB)"/>
    <property type="match status" value="1"/>
</dbReference>
<organism evidence="3 4">
    <name type="scientific">Echinococcus canadensis</name>
    <dbReference type="NCBI Taxonomy" id="519352"/>
    <lineage>
        <taxon>Eukaryota</taxon>
        <taxon>Metazoa</taxon>
        <taxon>Spiralia</taxon>
        <taxon>Lophotrochozoa</taxon>
        <taxon>Platyhelminthes</taxon>
        <taxon>Cestoda</taxon>
        <taxon>Eucestoda</taxon>
        <taxon>Cyclophyllidea</taxon>
        <taxon>Taeniidae</taxon>
        <taxon>Echinococcus</taxon>
        <taxon>Echinococcus canadensis group</taxon>
    </lineage>
</organism>
<sequence length="1151" mass="122788">MHSRMHLYVSAPRLAATRARGPGAYNDKSPCAHDLDGIRRRYVSLVATPGLVEAHLLIFENETKWVASNPPLTSPCSTPSPTLSSSPARPVSESSSTSIQTLEHLLQADDGSRKGAKYVVRLEGLFYVGVNHVHVNGRLSVAAAIKSAFGKLVVGSKNQEHQPQKQKHQNPPDPAGSAESYVSISSTPGTINGSVEASASSQRPASICGLPSLNGVTSAATSTTANTSRSPTSLGLYFQDGSSTLMSFATPDLLEDWLRLLSAVVGTNRSRSGYPHIEYASTVTCRFKAKEFNSGPFPKIKGECLFCLSKLDVLLINQNIKQPDLSIRFPYVRNCASRDDGRLCLDIGRAAPTGECELVIQLPNAREAKAAHTRFVMSRWLPGPQGELGHHSSNGKPDATNISTNQTDVIALNPRKSYTLTNFPATQLDVMRCALPSSPSQLMRQCPTWLKLGRDGPSSRRRTLPNFGKKATGVNLAGPPLPRVPAVNASVTPPTVSTPMDDQRMPLEQKLAPTTLPIVPEASIAPASILSTPPPTSPVPLLPLPDIISVAFSSHSVSHLIGRRIHYFSSLSRKSHSFPSRLCTEPIPEVVVVDETAGDSTKAGLRTPSPPSGEALEAEESPPTPTHKNCNSAADPNNHYLQLNVDNLMGSHIKSIAKYTVSDAGGGAESGGVGGSGGGGDERGVGLRDEMPSEETIHHVLAYLSSITRPSKAVNVENEPSRTSNTFRQPTVKFSPNPLMIPADQIQDGFYVEPLIVGVNRLTTKVGSQSSEISRTSSTKKTSSGGVQLRRSKRCLTGYTSQGGSSLGVSSGGSGGSVGSNNRSRICSHRDNDELFADLTYAPSASSRHTTLWQMSKGSTCERSSVSFETGNMSMLEESCSIDDDGKNHKRPRTASDAGTKWKTSITAPIRFLPSSSQITDAVSRPRARSLTQQLATKPLSQPIGVKDLEGMPSSDTYNGCVQLGSRSSSTTSTSKSIRRALEHVLGRPRSTEERDGLVASTMSPSHHYNPNHQLQQNKIQLQDSEIYVEMDFPLANPSHVAAELPPEMRNALRGSLLITPSDSLSSNSSCLSFYGGGCGSGGSGGRQPMPLSRNTPGVSFSEHYSFIFSQAVASTISTSRTPFLMKPSNAGTTTSTNTAGCDIPSPTTAH</sequence>
<protein>
    <submittedName>
        <fullName evidence="4">IRS-type PTB domain-containing protein</fullName>
    </submittedName>
</protein>
<dbReference type="InterPro" id="IPR011993">
    <property type="entry name" value="PH-like_dom_sf"/>
</dbReference>
<feature type="domain" description="IRS-type PTB" evidence="2">
    <location>
        <begin position="300"/>
        <end position="367"/>
    </location>
</feature>
<feature type="region of interest" description="Disordered" evidence="1">
    <location>
        <begin position="155"/>
        <end position="183"/>
    </location>
</feature>
<feature type="region of interest" description="Disordered" evidence="1">
    <location>
        <begin position="453"/>
        <end position="488"/>
    </location>
</feature>
<keyword evidence="3" id="KW-1185">Reference proteome</keyword>
<evidence type="ECO:0000259" key="2">
    <source>
        <dbReference type="Pfam" id="PF02174"/>
    </source>
</evidence>
<evidence type="ECO:0000313" key="3">
    <source>
        <dbReference type="Proteomes" id="UP000887562"/>
    </source>
</evidence>
<dbReference type="InterPro" id="IPR002404">
    <property type="entry name" value="IRS_PTB"/>
</dbReference>
<name>A0A915EZH1_9CEST</name>
<feature type="compositionally biased region" description="Polar residues" evidence="1">
    <location>
        <begin position="626"/>
        <end position="635"/>
    </location>
</feature>
<dbReference type="Pfam" id="PF02174">
    <property type="entry name" value="IRS"/>
    <property type="match status" value="1"/>
</dbReference>
<dbReference type="WBParaSite" id="maker-E.canG7_contigs_5915-snap-gene-0.40-mRNA-1">
    <property type="protein sequence ID" value="maker-E.canG7_contigs_5915-snap-gene-0.40-mRNA-1"/>
    <property type="gene ID" value="EcG7_03163"/>
</dbReference>
<evidence type="ECO:0000313" key="4">
    <source>
        <dbReference type="WBParaSite" id="maker-E.canG7_contigs_5915-snap-gene-0.40-mRNA-1"/>
    </source>
</evidence>
<accession>A0A915EZH1</accession>
<feature type="compositionally biased region" description="Low complexity" evidence="1">
    <location>
        <begin position="1129"/>
        <end position="1141"/>
    </location>
</feature>
<proteinExistence type="predicted"/>
<evidence type="ECO:0000256" key="1">
    <source>
        <dbReference type="SAM" id="MobiDB-lite"/>
    </source>
</evidence>
<dbReference type="AlphaFoldDB" id="A0A915EZH1"/>